<dbReference type="Gene3D" id="1.25.40.10">
    <property type="entry name" value="Tetratricopeptide repeat domain"/>
    <property type="match status" value="1"/>
</dbReference>
<dbReference type="AlphaFoldDB" id="A0A6F8VCH6"/>
<evidence type="ECO:0000256" key="1">
    <source>
        <dbReference type="SAM" id="SignalP"/>
    </source>
</evidence>
<gene>
    <name evidence="2" type="ORF">SKTS_13250</name>
</gene>
<reference evidence="3" key="1">
    <citation type="submission" date="2020-03" db="EMBL/GenBank/DDBJ databases">
        <title>Complete genome sequence of sulfur-oxidizing bacterium skT11.</title>
        <authorList>
            <person name="Kanda M."/>
            <person name="Kojima H."/>
            <person name="Fukui M."/>
        </authorList>
    </citation>
    <scope>NUCLEOTIDE SEQUENCE [LARGE SCALE GENOMIC DNA]</scope>
    <source>
        <strain evidence="3">skT11</strain>
    </source>
</reference>
<proteinExistence type="predicted"/>
<dbReference type="EMBL" id="AP022853">
    <property type="protein sequence ID" value="BCB26439.1"/>
    <property type="molecule type" value="Genomic_DNA"/>
</dbReference>
<dbReference type="Proteomes" id="UP000502260">
    <property type="component" value="Chromosome"/>
</dbReference>
<dbReference type="RefSeq" id="WP_173062151.1">
    <property type="nucleotide sequence ID" value="NZ_AP022853.1"/>
</dbReference>
<accession>A0A6F8VCH6</accession>
<keyword evidence="1" id="KW-0732">Signal</keyword>
<name>A0A6F8VCH6_9PROT</name>
<dbReference type="KEGG" id="slac:SKTS_13250"/>
<organism evidence="2 3">
    <name type="scientific">Sulfurimicrobium lacus</name>
    <dbReference type="NCBI Taxonomy" id="2715678"/>
    <lineage>
        <taxon>Bacteria</taxon>
        <taxon>Pseudomonadati</taxon>
        <taxon>Pseudomonadota</taxon>
        <taxon>Betaproteobacteria</taxon>
        <taxon>Nitrosomonadales</taxon>
        <taxon>Sulfuricellaceae</taxon>
        <taxon>Sulfurimicrobium</taxon>
    </lineage>
</organism>
<evidence type="ECO:0000313" key="2">
    <source>
        <dbReference type="EMBL" id="BCB26439.1"/>
    </source>
</evidence>
<protein>
    <submittedName>
        <fullName evidence="2">Uncharacterized protein</fullName>
    </submittedName>
</protein>
<dbReference type="SUPFAM" id="SSF56935">
    <property type="entry name" value="Porins"/>
    <property type="match status" value="1"/>
</dbReference>
<feature type="chain" id="PRO_5026039485" evidence="1">
    <location>
        <begin position="26"/>
        <end position="776"/>
    </location>
</feature>
<dbReference type="InterPro" id="IPR011990">
    <property type="entry name" value="TPR-like_helical_dom_sf"/>
</dbReference>
<evidence type="ECO:0000313" key="3">
    <source>
        <dbReference type="Proteomes" id="UP000502260"/>
    </source>
</evidence>
<sequence>MKTPVSLARHVLAIVLLTVCSLAQAQIVDHISVTPHEHDAEIVIQFAPKILYLRHTPLHEGKDLRVFIRLLDADLLENDLAQETVSAPKTDRVPDIKVTYPELVNGMLVAFSRSTSFTVRPGTDGRSIVITVPLLPPAKTAPIAPPPEKKPAEVVSKVVPPAPPAAIAAPLASKPAEAVVSPAKESVPAEVAPAPASAPVLSTNEVETRAKAYMEDARRAMAAKDSATAVNRLNRVLGLPSSSQTESAQAMIGEAREMNGEMLKARAEYELYLKLFPAGPHAKRVRERLAALPSGAALARSKQRPLPLEAGPAEWTFNGSISSYYYTGKSQIETLVPPPPGQLTFNRDTLSMVDQNSLITSINLNARRRDAFRDTRIVVRDTDNHNYLTPSRSYNRLYSAYIDHNDRKAGYYVRAGRQNPNGMGVMDRFDGLQAGYNLNPEWRVNGVYGDAVEFNSPFKKTFYGASVDLLPQVGLPGVSVYAIEQTLDGMANRRAFGTELRYFDGRVTAYGMLDYDVLYKGVNIAMLQANYLSEGGDNYFMVIDHRRAPSYSLTNALPAAPGLTLQEMVALQGLDQVRAQAVALTAMSDMFAIGVTHPLTENWQIGADYRLSSISSTLPVMAVLPLAQIGTCLGTIDPVNNTCVIDTASQQASGKNHVLSFQTVGTNLFYANAVGVANLSLIQGPTYVGQALSLGYAIPFWERWRLDANLRYYTQKDDSDNKQDRISPSLKLAYQWRSRLFLEGEIGREVSNSTGPARDDHTTRDYMYVGVRWDIN</sequence>
<keyword evidence="3" id="KW-1185">Reference proteome</keyword>
<feature type="signal peptide" evidence="1">
    <location>
        <begin position="1"/>
        <end position="25"/>
    </location>
</feature>